<dbReference type="SUPFAM" id="SSF111384">
    <property type="entry name" value="OmpH-like"/>
    <property type="match status" value="1"/>
</dbReference>
<evidence type="ECO:0000256" key="3">
    <source>
        <dbReference type="SAM" id="MobiDB-lite"/>
    </source>
</evidence>
<dbReference type="Gene3D" id="3.30.910.20">
    <property type="entry name" value="Skp domain"/>
    <property type="match status" value="1"/>
</dbReference>
<evidence type="ECO:0000256" key="2">
    <source>
        <dbReference type="ARBA" id="ARBA00022729"/>
    </source>
</evidence>
<dbReference type="InterPro" id="IPR005632">
    <property type="entry name" value="Chaperone_Skp"/>
</dbReference>
<dbReference type="PANTHER" id="PTHR35089">
    <property type="entry name" value="CHAPERONE PROTEIN SKP"/>
    <property type="match status" value="1"/>
</dbReference>
<evidence type="ECO:0000256" key="1">
    <source>
        <dbReference type="ARBA" id="ARBA00009091"/>
    </source>
</evidence>
<evidence type="ECO:0000256" key="4">
    <source>
        <dbReference type="SAM" id="SignalP"/>
    </source>
</evidence>
<gene>
    <name evidence="5" type="ORF">ACFSC3_13535</name>
</gene>
<organism evidence="5 6">
    <name type="scientific">Sphingomonas floccifaciens</name>
    <dbReference type="NCBI Taxonomy" id="1844115"/>
    <lineage>
        <taxon>Bacteria</taxon>
        <taxon>Pseudomonadati</taxon>
        <taxon>Pseudomonadota</taxon>
        <taxon>Alphaproteobacteria</taxon>
        <taxon>Sphingomonadales</taxon>
        <taxon>Sphingomonadaceae</taxon>
        <taxon>Sphingomonas</taxon>
    </lineage>
</organism>
<comment type="caution">
    <text evidence="5">The sequence shown here is derived from an EMBL/GenBank/DDBJ whole genome shotgun (WGS) entry which is preliminary data.</text>
</comment>
<dbReference type="RefSeq" id="WP_380940981.1">
    <property type="nucleotide sequence ID" value="NZ_JBHUFC010000006.1"/>
</dbReference>
<keyword evidence="2 4" id="KW-0732">Signal</keyword>
<evidence type="ECO:0000313" key="5">
    <source>
        <dbReference type="EMBL" id="MFD1788587.1"/>
    </source>
</evidence>
<feature type="signal peptide" evidence="4">
    <location>
        <begin position="1"/>
        <end position="20"/>
    </location>
</feature>
<comment type="similarity">
    <text evidence="1">Belongs to the Skp family.</text>
</comment>
<feature type="chain" id="PRO_5045143603" evidence="4">
    <location>
        <begin position="21"/>
        <end position="212"/>
    </location>
</feature>
<accession>A0ABW4NF15</accession>
<dbReference type="EMBL" id="JBHUFC010000006">
    <property type="protein sequence ID" value="MFD1788587.1"/>
    <property type="molecule type" value="Genomic_DNA"/>
</dbReference>
<sequence>MKTVIATALLAAAAVTPNLAAAQALPDAKIAVVDSDRIFGQCTACVAANTQLQAQRQQLQTLAQQLSTPLQTEAQSLQTAVNAAKGNPDAALQGRITAFQTRQQQAQQQIATQEQTFQRNVAYVRQQIGERLGPVITQVASQRGATLAVDKNNTFYNAPAVDITDAVLTALNAALPSVSVTAPAQAATAPAAGATPAPAATRPTTTRPATGR</sequence>
<dbReference type="PANTHER" id="PTHR35089:SF1">
    <property type="entry name" value="CHAPERONE PROTEIN SKP"/>
    <property type="match status" value="1"/>
</dbReference>
<name>A0ABW4NF15_9SPHN</name>
<dbReference type="Proteomes" id="UP001597283">
    <property type="component" value="Unassembled WGS sequence"/>
</dbReference>
<reference evidence="6" key="1">
    <citation type="journal article" date="2019" name="Int. J. Syst. Evol. Microbiol.">
        <title>The Global Catalogue of Microorganisms (GCM) 10K type strain sequencing project: providing services to taxonomists for standard genome sequencing and annotation.</title>
        <authorList>
            <consortium name="The Broad Institute Genomics Platform"/>
            <consortium name="The Broad Institute Genome Sequencing Center for Infectious Disease"/>
            <person name="Wu L."/>
            <person name="Ma J."/>
        </authorList>
    </citation>
    <scope>NUCLEOTIDE SEQUENCE [LARGE SCALE GENOMIC DNA]</scope>
    <source>
        <strain evidence="6">Q85</strain>
    </source>
</reference>
<keyword evidence="6" id="KW-1185">Reference proteome</keyword>
<feature type="region of interest" description="Disordered" evidence="3">
    <location>
        <begin position="187"/>
        <end position="212"/>
    </location>
</feature>
<dbReference type="SMART" id="SM00935">
    <property type="entry name" value="OmpH"/>
    <property type="match status" value="1"/>
</dbReference>
<dbReference type="InterPro" id="IPR024930">
    <property type="entry name" value="Skp_dom_sf"/>
</dbReference>
<evidence type="ECO:0000313" key="6">
    <source>
        <dbReference type="Proteomes" id="UP001597283"/>
    </source>
</evidence>
<dbReference type="Pfam" id="PF03938">
    <property type="entry name" value="OmpH"/>
    <property type="match status" value="1"/>
</dbReference>
<protein>
    <submittedName>
        <fullName evidence="5">OmpH family outer membrane protein</fullName>
    </submittedName>
</protein>
<proteinExistence type="inferred from homology"/>